<dbReference type="Pfam" id="PF00011">
    <property type="entry name" value="HSP20"/>
    <property type="match status" value="1"/>
</dbReference>
<evidence type="ECO:0000256" key="3">
    <source>
        <dbReference type="RuleBase" id="RU003616"/>
    </source>
</evidence>
<comment type="caution">
    <text evidence="7">The sequence shown here is derived from an EMBL/GenBank/DDBJ whole genome shotgun (WGS) entry which is preliminary data.</text>
</comment>
<dbReference type="SUPFAM" id="SSF49764">
    <property type="entry name" value="HSP20-like chaperones"/>
    <property type="match status" value="1"/>
</dbReference>
<dbReference type="InterPro" id="IPR007052">
    <property type="entry name" value="CS_dom"/>
</dbReference>
<keyword evidence="8" id="KW-1185">Reference proteome</keyword>
<dbReference type="OrthoDB" id="1431247at2759"/>
<evidence type="ECO:0000313" key="7">
    <source>
        <dbReference type="EMBL" id="OCB88912.1"/>
    </source>
</evidence>
<dbReference type="InterPro" id="IPR031107">
    <property type="entry name" value="Small_HSP"/>
</dbReference>
<comment type="similarity">
    <text evidence="2 3">Belongs to the small heat shock protein (HSP20) family.</text>
</comment>
<protein>
    <submittedName>
        <fullName evidence="7">HSP20-like chaperone</fullName>
    </submittedName>
</protein>
<evidence type="ECO:0000313" key="8">
    <source>
        <dbReference type="Proteomes" id="UP000757232"/>
    </source>
</evidence>
<feature type="compositionally biased region" description="Basic and acidic residues" evidence="4">
    <location>
        <begin position="29"/>
        <end position="46"/>
    </location>
</feature>
<feature type="domain" description="SHSP" evidence="5">
    <location>
        <begin position="49"/>
        <end position="162"/>
    </location>
</feature>
<dbReference type="Proteomes" id="UP000757232">
    <property type="component" value="Unassembled WGS sequence"/>
</dbReference>
<dbReference type="CDD" id="cd06464">
    <property type="entry name" value="ACD_sHsps-like"/>
    <property type="match status" value="1"/>
</dbReference>
<evidence type="ECO:0000256" key="4">
    <source>
        <dbReference type="SAM" id="MobiDB-lite"/>
    </source>
</evidence>
<reference evidence="7" key="1">
    <citation type="submission" date="2016-06" db="EMBL/GenBank/DDBJ databases">
        <title>Draft Genome sequence of the fungus Inonotus baumii.</title>
        <authorList>
            <person name="Zhu H."/>
            <person name="Lin W."/>
        </authorList>
    </citation>
    <scope>NUCLEOTIDE SEQUENCE</scope>
    <source>
        <strain evidence="7">821</strain>
    </source>
</reference>
<dbReference type="InterPro" id="IPR002068">
    <property type="entry name" value="A-crystallin/Hsp20_dom"/>
</dbReference>
<feature type="region of interest" description="Disordered" evidence="4">
    <location>
        <begin position="29"/>
        <end position="49"/>
    </location>
</feature>
<accession>A0A9Q5I0A6</accession>
<dbReference type="InterPro" id="IPR008978">
    <property type="entry name" value="HSP20-like_chaperone"/>
</dbReference>
<evidence type="ECO:0000256" key="1">
    <source>
        <dbReference type="ARBA" id="ARBA00023016"/>
    </source>
</evidence>
<dbReference type="PROSITE" id="PS01031">
    <property type="entry name" value="SHSP"/>
    <property type="match status" value="1"/>
</dbReference>
<gene>
    <name evidence="7" type="ORF">A7U60_g3867</name>
</gene>
<evidence type="ECO:0000259" key="5">
    <source>
        <dbReference type="PROSITE" id="PS01031"/>
    </source>
</evidence>
<dbReference type="AlphaFoldDB" id="A0A9Q5I0A6"/>
<proteinExistence type="inferred from homology"/>
<dbReference type="EMBL" id="LNZH02000167">
    <property type="protein sequence ID" value="OCB88912.1"/>
    <property type="molecule type" value="Genomic_DNA"/>
</dbReference>
<dbReference type="Gene3D" id="2.60.40.790">
    <property type="match status" value="1"/>
</dbReference>
<keyword evidence="1" id="KW-0346">Stress response</keyword>
<name>A0A9Q5I0A6_SANBA</name>
<evidence type="ECO:0000259" key="6">
    <source>
        <dbReference type="PROSITE" id="PS51203"/>
    </source>
</evidence>
<evidence type="ECO:0000256" key="2">
    <source>
        <dbReference type="PROSITE-ProRule" id="PRU00285"/>
    </source>
</evidence>
<dbReference type="PROSITE" id="PS51203">
    <property type="entry name" value="CS"/>
    <property type="match status" value="1"/>
</dbReference>
<organism evidence="7 8">
    <name type="scientific">Sanghuangporus baumii</name>
    <name type="common">Phellinus baumii</name>
    <dbReference type="NCBI Taxonomy" id="108892"/>
    <lineage>
        <taxon>Eukaryota</taxon>
        <taxon>Fungi</taxon>
        <taxon>Dikarya</taxon>
        <taxon>Basidiomycota</taxon>
        <taxon>Agaricomycotina</taxon>
        <taxon>Agaricomycetes</taxon>
        <taxon>Hymenochaetales</taxon>
        <taxon>Hymenochaetaceae</taxon>
        <taxon>Sanghuangporus</taxon>
    </lineage>
</organism>
<dbReference type="PANTHER" id="PTHR11527">
    <property type="entry name" value="HEAT-SHOCK PROTEIN 20 FAMILY MEMBER"/>
    <property type="match status" value="1"/>
</dbReference>
<feature type="domain" description="CS" evidence="6">
    <location>
        <begin position="53"/>
        <end position="160"/>
    </location>
</feature>
<sequence>MSLYYYEPFFSLDDFQRLFDDFFDRSERSTDRPVSERQVTRREEGGQRSLARGFQPRMDIHEAPDQNVVMATFELPGLTKENIQIDVQPGRLTVSGEQTVSNDVDEKGFVHRERRYGRFERSLPLPSGTKPTDIKATMENGVLSVTFPKTSPEQAPQRITIA</sequence>